<keyword evidence="1" id="KW-0472">Membrane</keyword>
<sequence length="113" mass="12626">MEEINNEIDDLNSISGSHKEIRRSIKKKQSNILKILETELKLVPKNHYRNTWMAIGMAAFGLPFGVIFSFLIGNMAFLGIGLPIGLAVGMGIGAEKDKESQNNNKQLNFEITY</sequence>
<dbReference type="AlphaFoldDB" id="A0A4D7K8U1"/>
<feature type="transmembrane region" description="Helical" evidence="1">
    <location>
        <begin position="76"/>
        <end position="94"/>
    </location>
</feature>
<protein>
    <submittedName>
        <fullName evidence="2">Uncharacterized protein</fullName>
    </submittedName>
</protein>
<name>A0A4D7K8U1_9BACT</name>
<accession>A0A4D7K8U1</accession>
<evidence type="ECO:0000256" key="1">
    <source>
        <dbReference type="SAM" id="Phobius"/>
    </source>
</evidence>
<proteinExistence type="predicted"/>
<dbReference type="KEGG" id="fpf:DCC35_18365"/>
<evidence type="ECO:0000313" key="3">
    <source>
        <dbReference type="Proteomes" id="UP000298616"/>
    </source>
</evidence>
<feature type="transmembrane region" description="Helical" evidence="1">
    <location>
        <begin position="51"/>
        <end position="70"/>
    </location>
</feature>
<keyword evidence="3" id="KW-1185">Reference proteome</keyword>
<reference evidence="2 3" key="1">
    <citation type="submission" date="2018-04" db="EMBL/GenBank/DDBJ databases">
        <title>Complete genome uncultured novel isolate.</title>
        <authorList>
            <person name="Merlino G."/>
        </authorList>
    </citation>
    <scope>NUCLEOTIDE SEQUENCE [LARGE SCALE GENOMIC DNA]</scope>
    <source>
        <strain evidence="3">R1DC9</strain>
    </source>
</reference>
<keyword evidence="1" id="KW-0812">Transmembrane</keyword>
<dbReference type="OrthoDB" id="769130at2"/>
<dbReference type="Proteomes" id="UP000298616">
    <property type="component" value="Chromosome"/>
</dbReference>
<evidence type="ECO:0000313" key="2">
    <source>
        <dbReference type="EMBL" id="QCK17134.1"/>
    </source>
</evidence>
<keyword evidence="1" id="KW-1133">Transmembrane helix</keyword>
<organism evidence="2 3">
    <name type="scientific">Mangrovivirga cuniculi</name>
    <dbReference type="NCBI Taxonomy" id="2715131"/>
    <lineage>
        <taxon>Bacteria</taxon>
        <taxon>Pseudomonadati</taxon>
        <taxon>Bacteroidota</taxon>
        <taxon>Cytophagia</taxon>
        <taxon>Cytophagales</taxon>
        <taxon>Mangrovivirgaceae</taxon>
        <taxon>Mangrovivirga</taxon>
    </lineage>
</organism>
<dbReference type="EMBL" id="CP028923">
    <property type="protein sequence ID" value="QCK17134.1"/>
    <property type="molecule type" value="Genomic_DNA"/>
</dbReference>
<gene>
    <name evidence="2" type="ORF">DCC35_18365</name>
</gene>